<comment type="similarity">
    <text evidence="2 7">Belongs to the NSE4 family.</text>
</comment>
<reference evidence="10 11" key="1">
    <citation type="submission" date="2019-12" db="EMBL/GenBank/DDBJ databases">
        <authorList>
            <person name="Scholz U."/>
            <person name="Mascher M."/>
            <person name="Fiebig A."/>
        </authorList>
    </citation>
    <scope>NUCLEOTIDE SEQUENCE</scope>
</reference>
<keyword evidence="4 7" id="KW-0233">DNA recombination</keyword>
<name>A0A7I8IU97_SPIIN</name>
<feature type="domain" description="Non-structural maintenance of chromosome element 4 C-terminal" evidence="9">
    <location>
        <begin position="150"/>
        <end position="235"/>
    </location>
</feature>
<evidence type="ECO:0000256" key="4">
    <source>
        <dbReference type="ARBA" id="ARBA00023172"/>
    </source>
</evidence>
<dbReference type="InterPro" id="IPR014854">
    <property type="entry name" value="Nse4_C"/>
</dbReference>
<evidence type="ECO:0000313" key="11">
    <source>
        <dbReference type="Proteomes" id="UP001189122"/>
    </source>
</evidence>
<proteinExistence type="inferred from homology"/>
<evidence type="ECO:0000256" key="8">
    <source>
        <dbReference type="SAM" id="MobiDB-lite"/>
    </source>
</evidence>
<feature type="compositionally biased region" description="Basic and acidic residues" evidence="8">
    <location>
        <begin position="251"/>
        <end position="261"/>
    </location>
</feature>
<keyword evidence="5 7" id="KW-0234">DNA repair</keyword>
<dbReference type="GO" id="GO:0006281">
    <property type="term" value="P:DNA repair"/>
    <property type="evidence" value="ECO:0007669"/>
    <property type="project" value="UniProtKB-UniRule"/>
</dbReference>
<evidence type="ECO:0000256" key="6">
    <source>
        <dbReference type="ARBA" id="ARBA00023242"/>
    </source>
</evidence>
<dbReference type="GO" id="GO:0030915">
    <property type="term" value="C:Smc5-Smc6 complex"/>
    <property type="evidence" value="ECO:0007669"/>
    <property type="project" value="UniProtKB-UniRule"/>
</dbReference>
<sequence>MPRNSTGLGIEISGGISVAVKKPREQIADAEALLNITSTLVTTISAMLRKFGQQGGTGSEGACSHAFWKDVGSAVAHVFMRPPGCCTMLGPMSTEPKQRKPHAQRKQTRPADTTRPEELEGSELEGEQRTDTDKNMLTMFDILRRRRRVGLESLLLNRASFAQTVENLFALSFLVKDGRAEITVDDNGHHLVMPRNAPVAVAVAAGEVSYSHFVFRFDFKDWKLMQERVAPGEELMPDRGDLGTSRSPSGLEERPPCEGKLTRNRGLVVQEQLFVEESPEKDGGRASTRKKAKRLFR</sequence>
<comment type="subunit">
    <text evidence="7">Component of the SMC5-SMC6 complex.</text>
</comment>
<keyword evidence="6 7" id="KW-0539">Nucleus</keyword>
<evidence type="ECO:0000256" key="2">
    <source>
        <dbReference type="ARBA" id="ARBA00008997"/>
    </source>
</evidence>
<dbReference type="PANTHER" id="PTHR16140:SF0">
    <property type="entry name" value="NON-STRUCTURAL MAINTENANCE OF CHROMOSOMES ELEMENT 4"/>
    <property type="match status" value="1"/>
</dbReference>
<dbReference type="Proteomes" id="UP001189122">
    <property type="component" value="Unassembled WGS sequence"/>
</dbReference>
<gene>
    <name evidence="10" type="ORF">SI7747_06007999</name>
</gene>
<comment type="function">
    <text evidence="7">Component of the SMC5-SMC6 complex, that promotes sister chromatid alignment after DNA damage and facilitates double-stranded DNA breaks (DSBs) repair via homologous recombination between sister chromatids.</text>
</comment>
<evidence type="ECO:0000259" key="9">
    <source>
        <dbReference type="Pfam" id="PF08743"/>
    </source>
</evidence>
<dbReference type="PANTHER" id="PTHR16140">
    <property type="entry name" value="NON-STRUCTURAL MAINTENANCE OF CHROMOSOMES ELEMENT 4"/>
    <property type="match status" value="1"/>
</dbReference>
<dbReference type="AlphaFoldDB" id="A0A7I8IU97"/>
<dbReference type="InterPro" id="IPR027786">
    <property type="entry name" value="Nse4/EID"/>
</dbReference>
<protein>
    <recommendedName>
        <fullName evidence="7">Non-structural maintenance of chromosomes element 4</fullName>
    </recommendedName>
</protein>
<feature type="compositionally biased region" description="Basic residues" evidence="8">
    <location>
        <begin position="99"/>
        <end position="108"/>
    </location>
</feature>
<feature type="region of interest" description="Disordered" evidence="8">
    <location>
        <begin position="90"/>
        <end position="131"/>
    </location>
</feature>
<dbReference type="GO" id="GO:0006310">
    <property type="term" value="P:DNA recombination"/>
    <property type="evidence" value="ECO:0007669"/>
    <property type="project" value="UniProtKB-UniRule"/>
</dbReference>
<organism evidence="10">
    <name type="scientific">Spirodela intermedia</name>
    <name type="common">Intermediate duckweed</name>
    <dbReference type="NCBI Taxonomy" id="51605"/>
    <lineage>
        <taxon>Eukaryota</taxon>
        <taxon>Viridiplantae</taxon>
        <taxon>Streptophyta</taxon>
        <taxon>Embryophyta</taxon>
        <taxon>Tracheophyta</taxon>
        <taxon>Spermatophyta</taxon>
        <taxon>Magnoliopsida</taxon>
        <taxon>Liliopsida</taxon>
        <taxon>Araceae</taxon>
        <taxon>Lemnoideae</taxon>
        <taxon>Spirodela</taxon>
    </lineage>
</organism>
<feature type="region of interest" description="Disordered" evidence="8">
    <location>
        <begin position="233"/>
        <end position="297"/>
    </location>
</feature>
<dbReference type="GO" id="GO:0005634">
    <property type="term" value="C:nucleus"/>
    <property type="evidence" value="ECO:0007669"/>
    <property type="project" value="UniProtKB-SubCell"/>
</dbReference>
<dbReference type="Pfam" id="PF08743">
    <property type="entry name" value="Nse4_C"/>
    <property type="match status" value="1"/>
</dbReference>
<evidence type="ECO:0000256" key="7">
    <source>
        <dbReference type="RuleBase" id="RU365071"/>
    </source>
</evidence>
<dbReference type="EMBL" id="CACRZD030000006">
    <property type="protein sequence ID" value="CAA6661604.1"/>
    <property type="molecule type" value="Genomic_DNA"/>
</dbReference>
<accession>A0A7I8IU97</accession>
<evidence type="ECO:0000256" key="5">
    <source>
        <dbReference type="ARBA" id="ARBA00023204"/>
    </source>
</evidence>
<keyword evidence="3 7" id="KW-0227">DNA damage</keyword>
<keyword evidence="11" id="KW-1185">Reference proteome</keyword>
<comment type="subcellular location">
    <subcellularLocation>
        <location evidence="1 7">Nucleus</location>
    </subcellularLocation>
</comment>
<evidence type="ECO:0000256" key="1">
    <source>
        <dbReference type="ARBA" id="ARBA00004123"/>
    </source>
</evidence>
<evidence type="ECO:0000256" key="3">
    <source>
        <dbReference type="ARBA" id="ARBA00022763"/>
    </source>
</evidence>
<dbReference type="EMBL" id="LR743593">
    <property type="protein sequence ID" value="CAA2621929.1"/>
    <property type="molecule type" value="Genomic_DNA"/>
</dbReference>
<feature type="compositionally biased region" description="Basic residues" evidence="8">
    <location>
        <begin position="287"/>
        <end position="297"/>
    </location>
</feature>
<evidence type="ECO:0000313" key="10">
    <source>
        <dbReference type="EMBL" id="CAA2621929.1"/>
    </source>
</evidence>